<protein>
    <submittedName>
        <fullName evidence="3">Uncharacterized protein</fullName>
    </submittedName>
</protein>
<accession>A0A0P9F782</accession>
<reference evidence="3 4" key="1">
    <citation type="submission" date="2015-09" db="EMBL/GenBank/DDBJ databases">
        <title>Draft genome sequence of Kouleothrix aurantiaca JCM 19913.</title>
        <authorList>
            <person name="Hemp J."/>
        </authorList>
    </citation>
    <scope>NUCLEOTIDE SEQUENCE [LARGE SCALE GENOMIC DNA]</scope>
    <source>
        <strain evidence="3 4">COM-B</strain>
    </source>
</reference>
<feature type="non-terminal residue" evidence="3">
    <location>
        <position position="1"/>
    </location>
</feature>
<feature type="compositionally biased region" description="Low complexity" evidence="2">
    <location>
        <begin position="237"/>
        <end position="250"/>
    </location>
</feature>
<organism evidence="3 4">
    <name type="scientific">Kouleothrix aurantiaca</name>
    <dbReference type="NCBI Taxonomy" id="186479"/>
    <lineage>
        <taxon>Bacteria</taxon>
        <taxon>Bacillati</taxon>
        <taxon>Chloroflexota</taxon>
        <taxon>Chloroflexia</taxon>
        <taxon>Chloroflexales</taxon>
        <taxon>Roseiflexineae</taxon>
        <taxon>Roseiflexaceae</taxon>
        <taxon>Kouleothrix</taxon>
    </lineage>
</organism>
<dbReference type="Proteomes" id="UP000050509">
    <property type="component" value="Unassembled WGS sequence"/>
</dbReference>
<evidence type="ECO:0000313" key="3">
    <source>
        <dbReference type="EMBL" id="KPV48099.1"/>
    </source>
</evidence>
<evidence type="ECO:0000313" key="4">
    <source>
        <dbReference type="Proteomes" id="UP000050509"/>
    </source>
</evidence>
<feature type="non-terminal residue" evidence="3">
    <location>
        <position position="258"/>
    </location>
</feature>
<sequence>AAAPFVVLAAAVGGAVLIYKKLGDTVHAQSEDLLNSRQWWLDAGDAVASYGNQTGEAKAKLEPYAATITALREQIQGEIEDLGRRRTAGLVGDEQMAAELATINQHKDGLIQATTAYNQQEQAIVDATAASYTASNASELLTQKTANFGGQASLTEQDVTKLGEAIQKAYADGQTALQNYASTQSTFLTGVEQRQQDHGAKIAELEAQKQQATTDEQRKGIDEKIAAENEAYATEEQNQASSYAAQQAAQRQHLGQML</sequence>
<keyword evidence="1" id="KW-0175">Coiled coil</keyword>
<dbReference type="AlphaFoldDB" id="A0A0P9F782"/>
<feature type="coiled-coil region" evidence="1">
    <location>
        <begin position="188"/>
        <end position="215"/>
    </location>
</feature>
<name>A0A0P9F782_9CHLR</name>
<evidence type="ECO:0000256" key="1">
    <source>
        <dbReference type="SAM" id="Coils"/>
    </source>
</evidence>
<evidence type="ECO:0000256" key="2">
    <source>
        <dbReference type="SAM" id="MobiDB-lite"/>
    </source>
</evidence>
<keyword evidence="4" id="KW-1185">Reference proteome</keyword>
<gene>
    <name evidence="3" type="ORF">SE17_39880</name>
</gene>
<dbReference type="EMBL" id="LJCR01002947">
    <property type="protein sequence ID" value="KPV48099.1"/>
    <property type="molecule type" value="Genomic_DNA"/>
</dbReference>
<proteinExistence type="predicted"/>
<comment type="caution">
    <text evidence="3">The sequence shown here is derived from an EMBL/GenBank/DDBJ whole genome shotgun (WGS) entry which is preliminary data.</text>
</comment>
<feature type="region of interest" description="Disordered" evidence="2">
    <location>
        <begin position="232"/>
        <end position="258"/>
    </location>
</feature>